<accession>A0AAQ3WH87</accession>
<keyword evidence="4" id="KW-1185">Reference proteome</keyword>
<evidence type="ECO:0000259" key="2">
    <source>
        <dbReference type="Pfam" id="PF25597"/>
    </source>
</evidence>
<reference evidence="3 4" key="1">
    <citation type="submission" date="2024-02" db="EMBL/GenBank/DDBJ databases">
        <title>High-quality chromosome-scale genome assembly of Pensacola bahiagrass (Paspalum notatum Flugge var. saurae).</title>
        <authorList>
            <person name="Vega J.M."/>
            <person name="Podio M."/>
            <person name="Orjuela J."/>
            <person name="Siena L.A."/>
            <person name="Pessino S.C."/>
            <person name="Combes M.C."/>
            <person name="Mariac C."/>
            <person name="Albertini E."/>
            <person name="Pupilli F."/>
            <person name="Ortiz J.P.A."/>
            <person name="Leblanc O."/>
        </authorList>
    </citation>
    <scope>NUCLEOTIDE SEQUENCE [LARGE SCALE GENOMIC DNA]</scope>
    <source>
        <strain evidence="3">R1</strain>
        <tissue evidence="3">Leaf</tissue>
    </source>
</reference>
<dbReference type="EMBL" id="CP144747">
    <property type="protein sequence ID" value="WVZ61701.1"/>
    <property type="molecule type" value="Genomic_DNA"/>
</dbReference>
<gene>
    <name evidence="3" type="ORF">U9M48_011531</name>
</gene>
<name>A0AAQ3WH87_PASNO</name>
<feature type="compositionally biased region" description="Low complexity" evidence="1">
    <location>
        <begin position="59"/>
        <end position="79"/>
    </location>
</feature>
<dbReference type="AlphaFoldDB" id="A0AAQ3WH87"/>
<organism evidence="3 4">
    <name type="scientific">Paspalum notatum var. saurae</name>
    <dbReference type="NCBI Taxonomy" id="547442"/>
    <lineage>
        <taxon>Eukaryota</taxon>
        <taxon>Viridiplantae</taxon>
        <taxon>Streptophyta</taxon>
        <taxon>Embryophyta</taxon>
        <taxon>Tracheophyta</taxon>
        <taxon>Spermatophyta</taxon>
        <taxon>Magnoliopsida</taxon>
        <taxon>Liliopsida</taxon>
        <taxon>Poales</taxon>
        <taxon>Poaceae</taxon>
        <taxon>PACMAD clade</taxon>
        <taxon>Panicoideae</taxon>
        <taxon>Andropogonodae</taxon>
        <taxon>Paspaleae</taxon>
        <taxon>Paspalinae</taxon>
        <taxon>Paspalum</taxon>
    </lineage>
</organism>
<protein>
    <recommendedName>
        <fullName evidence="2">Retroviral polymerase SH3-like domain-containing protein</fullName>
    </recommendedName>
</protein>
<evidence type="ECO:0000313" key="3">
    <source>
        <dbReference type="EMBL" id="WVZ61701.1"/>
    </source>
</evidence>
<evidence type="ECO:0000256" key="1">
    <source>
        <dbReference type="SAM" id="MobiDB-lite"/>
    </source>
</evidence>
<sequence length="128" mass="14232">MIFVGYEPGSKEYRVYDPASRRVHISRDVIFDEEAWWEWGVDATAKGDDEFTIQYTTVTHPGSPTTAPSPHTTSSPTITFATQPSGANEDLDAEHDDDAPLRYHTIDNILGPASPPGMAHRDQDEDQD</sequence>
<dbReference type="Pfam" id="PF25597">
    <property type="entry name" value="SH3_retrovirus"/>
    <property type="match status" value="1"/>
</dbReference>
<feature type="domain" description="Retroviral polymerase SH3-like" evidence="2">
    <location>
        <begin position="1"/>
        <end position="41"/>
    </location>
</feature>
<dbReference type="InterPro" id="IPR057670">
    <property type="entry name" value="SH3_retrovirus"/>
</dbReference>
<dbReference type="Proteomes" id="UP001341281">
    <property type="component" value="Chromosome 03"/>
</dbReference>
<evidence type="ECO:0000313" key="4">
    <source>
        <dbReference type="Proteomes" id="UP001341281"/>
    </source>
</evidence>
<proteinExistence type="predicted"/>
<feature type="region of interest" description="Disordered" evidence="1">
    <location>
        <begin position="57"/>
        <end position="128"/>
    </location>
</feature>
<feature type="compositionally biased region" description="Basic and acidic residues" evidence="1">
    <location>
        <begin position="119"/>
        <end position="128"/>
    </location>
</feature>